<feature type="region of interest" description="Disordered" evidence="1">
    <location>
        <begin position="1"/>
        <end position="27"/>
    </location>
</feature>
<proteinExistence type="predicted"/>
<name>A0A8S5S3E9_9CAUD</name>
<accession>A0A8S5S3E9</accession>
<evidence type="ECO:0000313" key="2">
    <source>
        <dbReference type="EMBL" id="DAF45541.1"/>
    </source>
</evidence>
<protein>
    <submittedName>
        <fullName evidence="2">Uncharacterized protein</fullName>
    </submittedName>
</protein>
<sequence>MPQVAGSERRVRVKRRGKSPPRRQQCHPAVRPVGCKTVYTGNQGWLVRCRGVGCLRRQVTAVVDK</sequence>
<reference evidence="2" key="1">
    <citation type="journal article" date="2021" name="Proc. Natl. Acad. Sci. U.S.A.">
        <title>A Catalog of Tens of Thousands of Viruses from Human Metagenomes Reveals Hidden Associations with Chronic Diseases.</title>
        <authorList>
            <person name="Tisza M.J."/>
            <person name="Buck C.B."/>
        </authorList>
    </citation>
    <scope>NUCLEOTIDE SEQUENCE</scope>
    <source>
        <strain evidence="2">CtBLh2</strain>
    </source>
</reference>
<feature type="compositionally biased region" description="Basic residues" evidence="1">
    <location>
        <begin position="11"/>
        <end position="25"/>
    </location>
</feature>
<evidence type="ECO:0000256" key="1">
    <source>
        <dbReference type="SAM" id="MobiDB-lite"/>
    </source>
</evidence>
<dbReference type="EMBL" id="BK032514">
    <property type="protein sequence ID" value="DAF45541.1"/>
    <property type="molecule type" value="Genomic_DNA"/>
</dbReference>
<organism evidence="2">
    <name type="scientific">Siphoviridae sp. ctBLh2</name>
    <dbReference type="NCBI Taxonomy" id="2827803"/>
    <lineage>
        <taxon>Viruses</taxon>
        <taxon>Duplodnaviria</taxon>
        <taxon>Heunggongvirae</taxon>
        <taxon>Uroviricota</taxon>
        <taxon>Caudoviricetes</taxon>
    </lineage>
</organism>